<reference evidence="3 4" key="1">
    <citation type="journal article" date="2016" name="Genome Announc.">
        <title>Complete Genome and Plasmid Sequences for Rhodococcus fascians D188 and Draft Sequences for Rhodococcus Isolates PBTS 1 and PBTS 2.</title>
        <authorList>
            <person name="Stamler R.A."/>
            <person name="Vereecke D."/>
            <person name="Zhang Y."/>
            <person name="Schilkey F."/>
            <person name="Devitt N."/>
            <person name="Randall J.J."/>
        </authorList>
    </citation>
    <scope>NUCLEOTIDE SEQUENCE [LARGE SCALE GENOMIC DNA]</scope>
    <source>
        <strain evidence="3 4">PBTS2</strain>
    </source>
</reference>
<dbReference type="SUPFAM" id="SSF81606">
    <property type="entry name" value="PP2C-like"/>
    <property type="match status" value="1"/>
</dbReference>
<accession>A0A143QP91</accession>
<keyword evidence="4" id="KW-1185">Reference proteome</keyword>
<dbReference type="KEGG" id="rhs:A3Q41_03011"/>
<dbReference type="NCBIfam" id="TIGR00229">
    <property type="entry name" value="sensory_box"/>
    <property type="match status" value="1"/>
</dbReference>
<dbReference type="CDD" id="cd00130">
    <property type="entry name" value="PAS"/>
    <property type="match status" value="1"/>
</dbReference>
<keyword evidence="1 3" id="KW-0378">Hydrolase</keyword>
<protein>
    <submittedName>
        <fullName evidence="3">Phosphoserine phosphatase RsbP</fullName>
        <ecNumber evidence="3">3.1.3.3</ecNumber>
    </submittedName>
</protein>
<dbReference type="InterPro" id="IPR001932">
    <property type="entry name" value="PPM-type_phosphatase-like_dom"/>
</dbReference>
<dbReference type="InterPro" id="IPR013767">
    <property type="entry name" value="PAS_fold"/>
</dbReference>
<dbReference type="EMBL" id="CP015220">
    <property type="protein sequence ID" value="AMY24302.1"/>
    <property type="molecule type" value="Genomic_DNA"/>
</dbReference>
<dbReference type="SUPFAM" id="SSF55785">
    <property type="entry name" value="PYP-like sensor domain (PAS domain)"/>
    <property type="match status" value="1"/>
</dbReference>
<dbReference type="Gene3D" id="3.30.450.20">
    <property type="entry name" value="PAS domain"/>
    <property type="match status" value="1"/>
</dbReference>
<dbReference type="OrthoDB" id="5241041at2"/>
<dbReference type="PROSITE" id="PS50112">
    <property type="entry name" value="PAS"/>
    <property type="match status" value="1"/>
</dbReference>
<gene>
    <name evidence="3" type="primary">rsbP_2</name>
    <name evidence="3" type="ORF">A3Q41_03011</name>
</gene>
<dbReference type="InterPro" id="IPR052016">
    <property type="entry name" value="Bact_Sigma-Reg"/>
</dbReference>
<dbReference type="InterPro" id="IPR036457">
    <property type="entry name" value="PPM-type-like_dom_sf"/>
</dbReference>
<dbReference type="AlphaFoldDB" id="A0A143QP91"/>
<dbReference type="Gene3D" id="3.60.40.10">
    <property type="entry name" value="PPM-type phosphatase domain"/>
    <property type="match status" value="1"/>
</dbReference>
<dbReference type="PANTHER" id="PTHR43156:SF2">
    <property type="entry name" value="STAGE II SPORULATION PROTEIN E"/>
    <property type="match status" value="1"/>
</dbReference>
<dbReference type="PANTHER" id="PTHR43156">
    <property type="entry name" value="STAGE II SPORULATION PROTEIN E-RELATED"/>
    <property type="match status" value="1"/>
</dbReference>
<dbReference type="SMART" id="SM00331">
    <property type="entry name" value="PP2C_SIG"/>
    <property type="match status" value="1"/>
</dbReference>
<dbReference type="GO" id="GO:0006355">
    <property type="term" value="P:regulation of DNA-templated transcription"/>
    <property type="evidence" value="ECO:0007669"/>
    <property type="project" value="InterPro"/>
</dbReference>
<organism evidence="3 4">
    <name type="scientific">Rhodococcoides fascians</name>
    <name type="common">Rhodococcus fascians</name>
    <dbReference type="NCBI Taxonomy" id="1828"/>
    <lineage>
        <taxon>Bacteria</taxon>
        <taxon>Bacillati</taxon>
        <taxon>Actinomycetota</taxon>
        <taxon>Actinomycetes</taxon>
        <taxon>Mycobacteriales</taxon>
        <taxon>Nocardiaceae</taxon>
        <taxon>Rhodococcoides</taxon>
    </lineage>
</organism>
<dbReference type="RefSeq" id="WP_080966330.1">
    <property type="nucleotide sequence ID" value="NZ_CP015220.1"/>
</dbReference>
<evidence type="ECO:0000313" key="3">
    <source>
        <dbReference type="EMBL" id="AMY24302.1"/>
    </source>
</evidence>
<dbReference type="Pfam" id="PF00989">
    <property type="entry name" value="PAS"/>
    <property type="match status" value="1"/>
</dbReference>
<feature type="domain" description="PAS" evidence="2">
    <location>
        <begin position="1"/>
        <end position="72"/>
    </location>
</feature>
<name>A0A143QP91_RHOFA</name>
<dbReference type="EC" id="3.1.3.3" evidence="3"/>
<dbReference type="InterPro" id="IPR035965">
    <property type="entry name" value="PAS-like_dom_sf"/>
</dbReference>
<evidence type="ECO:0000259" key="2">
    <source>
        <dbReference type="PROSITE" id="PS50112"/>
    </source>
</evidence>
<dbReference type="GO" id="GO:0016791">
    <property type="term" value="F:phosphatase activity"/>
    <property type="evidence" value="ECO:0007669"/>
    <property type="project" value="TreeGrafter"/>
</dbReference>
<dbReference type="Proteomes" id="UP000076038">
    <property type="component" value="Chromosome"/>
</dbReference>
<dbReference type="Pfam" id="PF07228">
    <property type="entry name" value="SpoIIE"/>
    <property type="match status" value="1"/>
</dbReference>
<evidence type="ECO:0000313" key="4">
    <source>
        <dbReference type="Proteomes" id="UP000076038"/>
    </source>
</evidence>
<dbReference type="InterPro" id="IPR000014">
    <property type="entry name" value="PAS"/>
</dbReference>
<reference evidence="4" key="2">
    <citation type="submission" date="2016-04" db="EMBL/GenBank/DDBJ databases">
        <title>Complete Genome and Plasmid Sequences for Rhodococcus fascians D188 and Draft Sequences for Rhodococcus spp. Isolates PBTS 1 and PBTS 2.</title>
        <authorList>
            <person name="Stamer R."/>
            <person name="Vereecke D."/>
            <person name="Zhang Y."/>
            <person name="Schilkey F."/>
            <person name="Devitt N."/>
            <person name="Randall J."/>
        </authorList>
    </citation>
    <scope>NUCLEOTIDE SEQUENCE [LARGE SCALE GENOMIC DNA]</scope>
    <source>
        <strain evidence="4">PBTS2</strain>
    </source>
</reference>
<sequence length="426" mass="44233">MTASAAELLDSAPCGVFSIDVASGDILYANAAAARITALSRDDLVGTAVTDLFSPEFAPVLRELLAAATSSDSDSPIGVTAQLTGAPASGSQTAVSMLANSLRAVSGATTVTMTLHNETERRVREQHLMDARIYAEAAQDDAEAALDRSQDALGASEEARKLAEAEKTQVQILASTLQRTLLPPILSAPTGMQVAAHYHPASIDEVGGDFYDVFPLDNATWGFFLGDVSGKGAGAAAVTSLTRYTLRAAAVFDRDPIAVLENLNTVLHHEFHGDDPRFCTVVFGTVAPGPDGAVVHLASGGHPPALRIAHDGVVEFVDTTGGQLVGALTEPHFASATVTMQPGDVLAFYTDGLTEAIVGPGRTRFDDDGSLRAFAAERGRTSAAKIVDDLTELLASFGDGLQDDVALLAFEVPPIDTDSGSDPTGS</sequence>
<evidence type="ECO:0000256" key="1">
    <source>
        <dbReference type="ARBA" id="ARBA00022801"/>
    </source>
</evidence>
<dbReference type="SMART" id="SM00091">
    <property type="entry name" value="PAS"/>
    <property type="match status" value="1"/>
</dbReference>
<proteinExistence type="predicted"/>